<evidence type="ECO:0000313" key="1">
    <source>
        <dbReference type="EMBL" id="KKL94568.1"/>
    </source>
</evidence>
<gene>
    <name evidence="1" type="ORF">LCGC14_1863390</name>
</gene>
<dbReference type="AlphaFoldDB" id="A0A0F9G764"/>
<protein>
    <recommendedName>
        <fullName evidence="2">DUF3326 domain-containing protein</fullName>
    </recommendedName>
</protein>
<name>A0A0F9G764_9ZZZZ</name>
<feature type="non-terminal residue" evidence="1">
    <location>
        <position position="1"/>
    </location>
</feature>
<dbReference type="EMBL" id="LAZR01018892">
    <property type="protein sequence ID" value="KKL94568.1"/>
    <property type="molecule type" value="Genomic_DNA"/>
</dbReference>
<accession>A0A0F9G764</accession>
<evidence type="ECO:0008006" key="2">
    <source>
        <dbReference type="Google" id="ProtNLM"/>
    </source>
</evidence>
<dbReference type="Pfam" id="PF11805">
    <property type="entry name" value="DUF3326"/>
    <property type="match status" value="1"/>
</dbReference>
<sequence>LKGLHNSPRVTRDRMIFQSAGVVTAEDVSCLVIPDGCVGLPTLAAMEQGIPVIAVRENRNRMRNRLSDFPVRSGNLITVDSYLEAAGVLAALRAGVSLESVRRPLKRTVVRTETAETAVPVLQDDPARPG</sequence>
<reference evidence="1" key="1">
    <citation type="journal article" date="2015" name="Nature">
        <title>Complex archaea that bridge the gap between prokaryotes and eukaryotes.</title>
        <authorList>
            <person name="Spang A."/>
            <person name="Saw J.H."/>
            <person name="Jorgensen S.L."/>
            <person name="Zaremba-Niedzwiedzka K."/>
            <person name="Martijn J."/>
            <person name="Lind A.E."/>
            <person name="van Eijk R."/>
            <person name="Schleper C."/>
            <person name="Guy L."/>
            <person name="Ettema T.J."/>
        </authorList>
    </citation>
    <scope>NUCLEOTIDE SEQUENCE</scope>
</reference>
<comment type="caution">
    <text evidence="1">The sequence shown here is derived from an EMBL/GenBank/DDBJ whole genome shotgun (WGS) entry which is preliminary data.</text>
</comment>
<dbReference type="InterPro" id="IPR021763">
    <property type="entry name" value="DUF3326"/>
</dbReference>
<organism evidence="1">
    <name type="scientific">marine sediment metagenome</name>
    <dbReference type="NCBI Taxonomy" id="412755"/>
    <lineage>
        <taxon>unclassified sequences</taxon>
        <taxon>metagenomes</taxon>
        <taxon>ecological metagenomes</taxon>
    </lineage>
</organism>
<proteinExistence type="predicted"/>